<dbReference type="AlphaFoldDB" id="B7KA77"/>
<gene>
    <name evidence="2" type="ordered locus">PCC7424_4487</name>
</gene>
<dbReference type="Gene3D" id="1.10.10.1710">
    <property type="entry name" value="Deoxyribodipyrimidine photolyase-related"/>
    <property type="match status" value="1"/>
</dbReference>
<dbReference type="RefSeq" id="WP_015956435.1">
    <property type="nucleotide sequence ID" value="NC_011729.1"/>
</dbReference>
<proteinExistence type="predicted"/>
<dbReference type="InterPro" id="IPR052551">
    <property type="entry name" value="UV-DNA_repair_photolyase"/>
</dbReference>
<accession>B7KA77</accession>
<dbReference type="InterPro" id="IPR036134">
    <property type="entry name" value="Crypto/Photolyase_FAD-like_sf"/>
</dbReference>
<dbReference type="InterPro" id="IPR014729">
    <property type="entry name" value="Rossmann-like_a/b/a_fold"/>
</dbReference>
<sequence length="506" mass="59580">MTIGIWILGDQLSKNQAALISCGDNYQQTPVILIESSNYVEQRPYHQQKLVLVWSAMRHFAEELQQEGWPVNYQITDDFATPLNHWIKQEKITQLRVMTPSDRSFLKIIDRLDLNCEIKLIPNNHFLWSTEEFNTWAKSRKRLLMEDFYREGRKRFNILMEGNQPVSGQWNLDKQNRKPPKTNLKPPEPLWFEPDEITQDVINKVKNLQLPTYGKIEPFLWGVTRQDALKVLDYFITTRLATFGPFQDAMVTGEETMWHSLISPYLNLGLLEPKEVIEAVEKRYNEEDLPLNSIEGFIRQVLGWREYMQGIYHHVDENYPQNNWFNHNEPLPKFYWDSSQTDMNCLQQILQQVEQTGYAHHIQRLMVLNNFALIAGISPQEIEDWFHAAFIDAHDWVMQTNVIGMGQFADGGILASKPYAASANYIDKMSDYCGKCKYNQRDRFSEQACPFNVFYWDFLARHYDQLKTQGRMNLILANLKRLSQSQLNTIRSLAQHWREKLKENSQ</sequence>
<dbReference type="eggNOG" id="COG3046">
    <property type="taxonomic scope" value="Bacteria"/>
</dbReference>
<reference evidence="3" key="1">
    <citation type="journal article" date="2011" name="MBio">
        <title>Novel metabolic attributes of the genus Cyanothece, comprising a group of unicellular nitrogen-fixing Cyanobacteria.</title>
        <authorList>
            <person name="Bandyopadhyay A."/>
            <person name="Elvitigala T."/>
            <person name="Welsh E."/>
            <person name="Stockel J."/>
            <person name="Liberton M."/>
            <person name="Min H."/>
            <person name="Sherman L.A."/>
            <person name="Pakrasi H.B."/>
        </authorList>
    </citation>
    <scope>NUCLEOTIDE SEQUENCE [LARGE SCALE GENOMIC DNA]</scope>
    <source>
        <strain evidence="3">PCC 7424</strain>
    </source>
</reference>
<dbReference type="STRING" id="65393.PCC7424_4487"/>
<keyword evidence="2" id="KW-0456">Lyase</keyword>
<evidence type="ECO:0000256" key="1">
    <source>
        <dbReference type="SAM" id="MobiDB-lite"/>
    </source>
</evidence>
<dbReference type="PANTHER" id="PTHR38657">
    <property type="entry name" value="SLR1343 PROTEIN"/>
    <property type="match status" value="1"/>
</dbReference>
<dbReference type="EMBL" id="CP001291">
    <property type="protein sequence ID" value="ACK72851.1"/>
    <property type="molecule type" value="Genomic_DNA"/>
</dbReference>
<dbReference type="SUPFAM" id="SSF48173">
    <property type="entry name" value="Cryptochrome/photolyase FAD-binding domain"/>
    <property type="match status" value="1"/>
</dbReference>
<dbReference type="Gene3D" id="1.10.579.10">
    <property type="entry name" value="DNA Cyclobutane Dipyrimidine Photolyase, subunit A, domain 3"/>
    <property type="match status" value="1"/>
</dbReference>
<name>B7KA77_GLOC7</name>
<dbReference type="InterPro" id="IPR007357">
    <property type="entry name" value="PhrB-like"/>
</dbReference>
<dbReference type="Pfam" id="PF04244">
    <property type="entry name" value="DPRP"/>
    <property type="match status" value="1"/>
</dbReference>
<keyword evidence="3" id="KW-1185">Reference proteome</keyword>
<dbReference type="HOGENOM" id="CLU_031632_1_0_3"/>
<dbReference type="KEGG" id="cyc:PCC7424_4487"/>
<dbReference type="Proteomes" id="UP000002384">
    <property type="component" value="Chromosome"/>
</dbReference>
<dbReference type="Gene3D" id="3.40.50.620">
    <property type="entry name" value="HUPs"/>
    <property type="match status" value="1"/>
</dbReference>
<organism evidence="2 3">
    <name type="scientific">Gloeothece citriformis (strain PCC 7424)</name>
    <name type="common">Cyanothece sp. (strain PCC 7424)</name>
    <dbReference type="NCBI Taxonomy" id="65393"/>
    <lineage>
        <taxon>Bacteria</taxon>
        <taxon>Bacillati</taxon>
        <taxon>Cyanobacteriota</taxon>
        <taxon>Cyanophyceae</taxon>
        <taxon>Oscillatoriophycideae</taxon>
        <taxon>Chroococcales</taxon>
        <taxon>Aphanothecaceae</taxon>
        <taxon>Gloeothece</taxon>
        <taxon>Gloeothece citriformis</taxon>
    </lineage>
</organism>
<dbReference type="PANTHER" id="PTHR38657:SF1">
    <property type="entry name" value="SLR1343 PROTEIN"/>
    <property type="match status" value="1"/>
</dbReference>
<dbReference type="OrthoDB" id="5288100at2"/>
<feature type="region of interest" description="Disordered" evidence="1">
    <location>
        <begin position="169"/>
        <end position="188"/>
    </location>
</feature>
<dbReference type="Gene3D" id="1.25.40.80">
    <property type="match status" value="1"/>
</dbReference>
<dbReference type="GO" id="GO:0016829">
    <property type="term" value="F:lyase activity"/>
    <property type="evidence" value="ECO:0007669"/>
    <property type="project" value="UniProtKB-KW"/>
</dbReference>
<evidence type="ECO:0000313" key="3">
    <source>
        <dbReference type="Proteomes" id="UP000002384"/>
    </source>
</evidence>
<evidence type="ECO:0000313" key="2">
    <source>
        <dbReference type="EMBL" id="ACK72851.1"/>
    </source>
</evidence>
<protein>
    <submittedName>
        <fullName evidence="2">Deoxyribodipyrimidine photolyase-related protein</fullName>
    </submittedName>
</protein>